<keyword evidence="4 8" id="KW-0547">Nucleotide-binding</keyword>
<dbReference type="Gene3D" id="3.40.50.300">
    <property type="entry name" value="P-loop containing nucleotide triphosphate hydrolases"/>
    <property type="match status" value="1"/>
</dbReference>
<feature type="region of interest" description="G-domain" evidence="8">
    <location>
        <begin position="81"/>
        <end position="229"/>
    </location>
</feature>
<dbReference type="PANTHER" id="PTHR43381">
    <property type="entry name" value="TRANSLATION INITIATION FACTOR IF-2-RELATED"/>
    <property type="match status" value="1"/>
</dbReference>
<dbReference type="FunFam" id="2.40.30.10:FF:000008">
    <property type="entry name" value="Translation initiation factor IF-2"/>
    <property type="match status" value="1"/>
</dbReference>
<dbReference type="Gene3D" id="1.10.10.2480">
    <property type="match status" value="1"/>
</dbReference>
<evidence type="ECO:0000256" key="2">
    <source>
        <dbReference type="ARBA" id="ARBA00020675"/>
    </source>
</evidence>
<feature type="binding site" evidence="8">
    <location>
        <begin position="87"/>
        <end position="94"/>
    </location>
    <ligand>
        <name>GTP</name>
        <dbReference type="ChEBI" id="CHEBI:37565"/>
    </ligand>
</feature>
<dbReference type="InterPro" id="IPR015760">
    <property type="entry name" value="TIF_IF2"/>
</dbReference>
<dbReference type="NCBIfam" id="TIGR00231">
    <property type="entry name" value="small_GTP"/>
    <property type="match status" value="1"/>
</dbReference>
<organism evidence="11 12">
    <name type="scientific">candidate division NPL-UPA2 bacterium Unc8</name>
    <dbReference type="NCBI Taxonomy" id="1980939"/>
    <lineage>
        <taxon>Bacteria</taxon>
    </lineage>
</organism>
<dbReference type="InterPro" id="IPR005225">
    <property type="entry name" value="Small_GTP-bd"/>
</dbReference>
<protein>
    <recommendedName>
        <fullName evidence="2 8">Translation initiation factor IF-2</fullName>
    </recommendedName>
</protein>
<dbReference type="InterPro" id="IPR036925">
    <property type="entry name" value="TIF_IF2_dom3_sf"/>
</dbReference>
<proteinExistence type="inferred from homology"/>
<dbReference type="Pfam" id="PF11987">
    <property type="entry name" value="IF-2"/>
    <property type="match status" value="1"/>
</dbReference>
<evidence type="ECO:0000256" key="6">
    <source>
        <dbReference type="ARBA" id="ARBA00023134"/>
    </source>
</evidence>
<dbReference type="SUPFAM" id="SSF52156">
    <property type="entry name" value="Initiation factor IF2/eIF5b, domain 3"/>
    <property type="match status" value="1"/>
</dbReference>
<dbReference type="InterPro" id="IPR053905">
    <property type="entry name" value="EF-G-like_DII"/>
</dbReference>
<dbReference type="CDD" id="cd01887">
    <property type="entry name" value="IF2_eIF5B"/>
    <property type="match status" value="1"/>
</dbReference>
<comment type="function">
    <text evidence="7 8 9">One of the essential components for the initiation of protein synthesis. Protects formylmethionyl-tRNA from spontaneous hydrolysis and promotes its binding to the 30S ribosomal subunits. Also involved in the hydrolysis of GTP during the formation of the 70S ribosomal complex.</text>
</comment>
<evidence type="ECO:0000256" key="9">
    <source>
        <dbReference type="RuleBase" id="RU000644"/>
    </source>
</evidence>
<keyword evidence="6 8" id="KW-0342">GTP-binding</keyword>
<dbReference type="EMBL" id="NDHY01000002">
    <property type="protein sequence ID" value="RII00714.1"/>
    <property type="molecule type" value="Genomic_DNA"/>
</dbReference>
<evidence type="ECO:0000256" key="5">
    <source>
        <dbReference type="ARBA" id="ARBA00022917"/>
    </source>
</evidence>
<dbReference type="FunFam" id="3.40.50.300:FF:000019">
    <property type="entry name" value="Translation initiation factor IF-2"/>
    <property type="match status" value="1"/>
</dbReference>
<keyword evidence="3 8" id="KW-0396">Initiation factor</keyword>
<dbReference type="Pfam" id="PF04760">
    <property type="entry name" value="IF2_N"/>
    <property type="match status" value="1"/>
</dbReference>
<sequence length="579" mass="63228">MARIRIYELAKKLGVDSKKIITKLEEMGVGKKSSISALDETDAEIISESITEKEKEERKSLVYKAKVLSDDDESSLTIRAPIVTVMGHVDHGKTTLLDAIRHTWVVRSEAGSITQHIGAYKIKLPAGEIAFIDTPGHEAFTAMRARGAQITDIVVLVVAADDGVMPQTVEAINHSRAANVPVIVAINKTDKPDANPLRVKRELMKHDILVEELGGKVICIEVSAIEKIGIDHLLDALFLEAEMLELRANPVRLANGVIVEARLDKGRGPVATLLVKDGTLRVGNDFICGFCGGKVRALIDDQGVNLKEAAPSTPVEVLGFIELPAPGDSFHVVSNEKKIKEVVSQRRFVEEKKKGRGMKKITLNELYQQISEGKIKEFPIIIKGDVNGSVEALQHSLEQLSTDNVKLKVIHAGVGIISESDVMLAIASGAIIVGFHVKAQVGARELADKEGVSLYFYDIIYEVISDIKSALEGLLEPVYRRVILGRAEVRQIFQSSRSGQIAGSYVISGKIVRGSKITLLRNGKSIGEGGINSLKRFKEDVREVESDYECGIGISGIENLADGDIVEAYHMEESVRRLR</sequence>
<dbReference type="Gene3D" id="2.40.30.10">
    <property type="entry name" value="Translation factors"/>
    <property type="match status" value="2"/>
</dbReference>
<feature type="domain" description="Tr-type G" evidence="10">
    <location>
        <begin position="78"/>
        <end position="247"/>
    </location>
</feature>
<dbReference type="InterPro" id="IPR027417">
    <property type="entry name" value="P-loop_NTPase"/>
</dbReference>
<gene>
    <name evidence="8" type="primary">infB</name>
    <name evidence="11" type="ORF">B9J77_01460</name>
</gene>
<evidence type="ECO:0000256" key="3">
    <source>
        <dbReference type="ARBA" id="ARBA00022540"/>
    </source>
</evidence>
<dbReference type="InterPro" id="IPR023115">
    <property type="entry name" value="TIF_IF2_dom3"/>
</dbReference>
<dbReference type="GO" id="GO:0005829">
    <property type="term" value="C:cytosol"/>
    <property type="evidence" value="ECO:0007669"/>
    <property type="project" value="TreeGrafter"/>
</dbReference>
<dbReference type="PANTHER" id="PTHR43381:SF5">
    <property type="entry name" value="TR-TYPE G DOMAIN-CONTAINING PROTEIN"/>
    <property type="match status" value="1"/>
</dbReference>
<dbReference type="Pfam" id="PF22042">
    <property type="entry name" value="EF-G_D2"/>
    <property type="match status" value="1"/>
</dbReference>
<dbReference type="Gene3D" id="3.40.50.10050">
    <property type="entry name" value="Translation initiation factor IF- 2, domain 3"/>
    <property type="match status" value="1"/>
</dbReference>
<comment type="similarity">
    <text evidence="1 8 9">Belongs to the TRAFAC class translation factor GTPase superfamily. Classic translation factor GTPase family. IF-2 subfamily.</text>
</comment>
<feature type="binding site" evidence="8">
    <location>
        <begin position="133"/>
        <end position="137"/>
    </location>
    <ligand>
        <name>GTP</name>
        <dbReference type="ChEBI" id="CHEBI:37565"/>
    </ligand>
</feature>
<dbReference type="CDD" id="cd03702">
    <property type="entry name" value="IF2_mtIF2_II"/>
    <property type="match status" value="1"/>
</dbReference>
<dbReference type="Proteomes" id="UP000266287">
    <property type="component" value="Unassembled WGS sequence"/>
</dbReference>
<dbReference type="SUPFAM" id="SSF50447">
    <property type="entry name" value="Translation proteins"/>
    <property type="match status" value="2"/>
</dbReference>
<comment type="subcellular location">
    <subcellularLocation>
        <location evidence="8">Cytoplasm</location>
    </subcellularLocation>
</comment>
<dbReference type="InterPro" id="IPR009000">
    <property type="entry name" value="Transl_B-barrel_sf"/>
</dbReference>
<reference evidence="11 12" key="1">
    <citation type="submission" date="2018-08" db="EMBL/GenBank/DDBJ databases">
        <title>Draft genome of candidate division NPL-UPA2 bacterium Unc8 that adapted to ultra-basic serpentinizing groundwater.</title>
        <authorList>
            <person name="Ishii S."/>
            <person name="Suzuki S."/>
            <person name="Nealson K.H."/>
        </authorList>
    </citation>
    <scope>NUCLEOTIDE SEQUENCE [LARGE SCALE GENOMIC DNA]</scope>
    <source>
        <strain evidence="11">Unc8</strain>
    </source>
</reference>
<dbReference type="InterPro" id="IPR044145">
    <property type="entry name" value="IF2_II"/>
</dbReference>
<dbReference type="FunFam" id="3.40.50.10050:FF:000001">
    <property type="entry name" value="Translation initiation factor IF-2"/>
    <property type="match status" value="1"/>
</dbReference>
<evidence type="ECO:0000313" key="12">
    <source>
        <dbReference type="Proteomes" id="UP000266287"/>
    </source>
</evidence>
<evidence type="ECO:0000256" key="7">
    <source>
        <dbReference type="ARBA" id="ARBA00025162"/>
    </source>
</evidence>
<name>A0A399FWX0_UNCN2</name>
<keyword evidence="5 8" id="KW-0648">Protein biosynthesis</keyword>
<evidence type="ECO:0000256" key="8">
    <source>
        <dbReference type="HAMAP-Rule" id="MF_00100"/>
    </source>
</evidence>
<evidence type="ECO:0000256" key="1">
    <source>
        <dbReference type="ARBA" id="ARBA00007733"/>
    </source>
</evidence>
<dbReference type="AlphaFoldDB" id="A0A399FWX0"/>
<dbReference type="FunFam" id="2.40.30.10:FF:000054">
    <property type="entry name" value="Translation initiation factor IF-2"/>
    <property type="match status" value="1"/>
</dbReference>
<evidence type="ECO:0000313" key="11">
    <source>
        <dbReference type="EMBL" id="RII00714.1"/>
    </source>
</evidence>
<dbReference type="GO" id="GO:0003743">
    <property type="term" value="F:translation initiation factor activity"/>
    <property type="evidence" value="ECO:0007669"/>
    <property type="project" value="UniProtKB-UniRule"/>
</dbReference>
<dbReference type="InterPro" id="IPR000178">
    <property type="entry name" value="TF_IF2_bacterial-like"/>
</dbReference>
<dbReference type="NCBIfam" id="TIGR00487">
    <property type="entry name" value="IF-2"/>
    <property type="match status" value="1"/>
</dbReference>
<feature type="binding site" evidence="8">
    <location>
        <begin position="187"/>
        <end position="190"/>
    </location>
    <ligand>
        <name>GTP</name>
        <dbReference type="ChEBI" id="CHEBI:37565"/>
    </ligand>
</feature>
<dbReference type="GO" id="GO:0005525">
    <property type="term" value="F:GTP binding"/>
    <property type="evidence" value="ECO:0007669"/>
    <property type="project" value="UniProtKB-KW"/>
</dbReference>
<dbReference type="HAMAP" id="MF_00100_B">
    <property type="entry name" value="IF_2_B"/>
    <property type="match status" value="1"/>
</dbReference>
<accession>A0A399FWX0</accession>
<dbReference type="Pfam" id="PF00009">
    <property type="entry name" value="GTP_EFTU"/>
    <property type="match status" value="1"/>
</dbReference>
<dbReference type="GO" id="GO:0003924">
    <property type="term" value="F:GTPase activity"/>
    <property type="evidence" value="ECO:0007669"/>
    <property type="project" value="UniProtKB-UniRule"/>
</dbReference>
<dbReference type="CDD" id="cd03692">
    <property type="entry name" value="mtIF2_IVc"/>
    <property type="match status" value="1"/>
</dbReference>
<dbReference type="PROSITE" id="PS01176">
    <property type="entry name" value="IF2"/>
    <property type="match status" value="1"/>
</dbReference>
<comment type="caution">
    <text evidence="11">The sequence shown here is derived from an EMBL/GenBank/DDBJ whole genome shotgun (WGS) entry which is preliminary data.</text>
</comment>
<dbReference type="InterPro" id="IPR006847">
    <property type="entry name" value="IF2_N"/>
</dbReference>
<dbReference type="SUPFAM" id="SSF52540">
    <property type="entry name" value="P-loop containing nucleoside triphosphate hydrolases"/>
    <property type="match status" value="1"/>
</dbReference>
<evidence type="ECO:0000256" key="4">
    <source>
        <dbReference type="ARBA" id="ARBA00022741"/>
    </source>
</evidence>
<keyword evidence="8" id="KW-0963">Cytoplasm</keyword>
<evidence type="ECO:0000259" key="10">
    <source>
        <dbReference type="PROSITE" id="PS51722"/>
    </source>
</evidence>
<dbReference type="PROSITE" id="PS51722">
    <property type="entry name" value="G_TR_2"/>
    <property type="match status" value="1"/>
</dbReference>
<dbReference type="InterPro" id="IPR000795">
    <property type="entry name" value="T_Tr_GTP-bd_dom"/>
</dbReference>